<name>A0A2A8PNM5_BACCE</name>
<proteinExistence type="predicted"/>
<gene>
    <name evidence="4" type="ORF">CN425_27785</name>
</gene>
<dbReference type="InterPro" id="IPR001623">
    <property type="entry name" value="DnaJ_domain"/>
</dbReference>
<evidence type="ECO:0000256" key="2">
    <source>
        <dbReference type="ARBA" id="ARBA00023016"/>
    </source>
</evidence>
<protein>
    <submittedName>
        <fullName evidence="4">Molecular chaperone DnaJ</fullName>
    </submittedName>
</protein>
<dbReference type="Gene3D" id="1.10.287.110">
    <property type="entry name" value="DnaJ domain"/>
    <property type="match status" value="1"/>
</dbReference>
<dbReference type="SUPFAM" id="SSF46565">
    <property type="entry name" value="Chaperone J-domain"/>
    <property type="match status" value="1"/>
</dbReference>
<dbReference type="RefSeq" id="WP_205644541.1">
    <property type="nucleotide sequence ID" value="NZ_NTWE01000182.1"/>
</dbReference>
<keyword evidence="2" id="KW-0346">Stress response</keyword>
<dbReference type="Proteomes" id="UP000220635">
    <property type="component" value="Unassembled WGS sequence"/>
</dbReference>
<dbReference type="GO" id="GO:0006260">
    <property type="term" value="P:DNA replication"/>
    <property type="evidence" value="ECO:0007669"/>
    <property type="project" value="UniProtKB-KW"/>
</dbReference>
<sequence>MKFFQSVTTLEELKKQYKKLAKKHHPDCGGKHEDFIALKKEYDRLFEQLHSNSGTQNNGAYQNIIDELIKYDIEIEIIGTWIWVTGNTYSLKTELKELGFK</sequence>
<dbReference type="PROSITE" id="PS50076">
    <property type="entry name" value="DNAJ_2"/>
    <property type="match status" value="1"/>
</dbReference>
<evidence type="ECO:0000259" key="3">
    <source>
        <dbReference type="PROSITE" id="PS50076"/>
    </source>
</evidence>
<dbReference type="AlphaFoldDB" id="A0A2A8PNM5"/>
<evidence type="ECO:0000313" key="4">
    <source>
        <dbReference type="EMBL" id="PEV89704.1"/>
    </source>
</evidence>
<keyword evidence="1" id="KW-0235">DNA replication</keyword>
<organism evidence="4 5">
    <name type="scientific">Bacillus cereus</name>
    <dbReference type="NCBI Taxonomy" id="1396"/>
    <lineage>
        <taxon>Bacteria</taxon>
        <taxon>Bacillati</taxon>
        <taxon>Bacillota</taxon>
        <taxon>Bacilli</taxon>
        <taxon>Bacillales</taxon>
        <taxon>Bacillaceae</taxon>
        <taxon>Bacillus</taxon>
        <taxon>Bacillus cereus group</taxon>
    </lineage>
</organism>
<comment type="caution">
    <text evidence="4">The sequence shown here is derived from an EMBL/GenBank/DDBJ whole genome shotgun (WGS) entry which is preliminary data.</text>
</comment>
<dbReference type="InterPro" id="IPR036869">
    <property type="entry name" value="J_dom_sf"/>
</dbReference>
<accession>A0A2A8PNM5</accession>
<evidence type="ECO:0000313" key="5">
    <source>
        <dbReference type="Proteomes" id="UP000220635"/>
    </source>
</evidence>
<dbReference type="EMBL" id="NTWE01000182">
    <property type="protein sequence ID" value="PEV89704.1"/>
    <property type="molecule type" value="Genomic_DNA"/>
</dbReference>
<feature type="domain" description="J" evidence="3">
    <location>
        <begin position="1"/>
        <end position="75"/>
    </location>
</feature>
<evidence type="ECO:0000256" key="1">
    <source>
        <dbReference type="ARBA" id="ARBA00022705"/>
    </source>
</evidence>
<reference evidence="4 5" key="1">
    <citation type="submission" date="2017-09" db="EMBL/GenBank/DDBJ databases">
        <title>Large-scale bioinformatics analysis of Bacillus genomes uncovers conserved roles of natural products in bacterial physiology.</title>
        <authorList>
            <consortium name="Agbiome Team Llc"/>
            <person name="Bleich R.M."/>
            <person name="Grubbs K.J."/>
            <person name="Santa Maria K.C."/>
            <person name="Allen S.E."/>
            <person name="Farag S."/>
            <person name="Shank E.A."/>
            <person name="Bowers A."/>
        </authorList>
    </citation>
    <scope>NUCLEOTIDE SEQUENCE [LARGE SCALE GENOMIC DNA]</scope>
    <source>
        <strain evidence="4 5">AFS010695</strain>
    </source>
</reference>
<feature type="non-terminal residue" evidence="4">
    <location>
        <position position="101"/>
    </location>
</feature>